<evidence type="ECO:0000259" key="1">
    <source>
        <dbReference type="Pfam" id="PF13946"/>
    </source>
</evidence>
<dbReference type="InterPro" id="IPR018511">
    <property type="entry name" value="Hemolysin-typ_Ca-bd_CS"/>
</dbReference>
<feature type="domain" description="DUF4214" evidence="1">
    <location>
        <begin position="250"/>
        <end position="280"/>
    </location>
</feature>
<dbReference type="InterPro" id="IPR001343">
    <property type="entry name" value="Hemolysn_Ca-bd"/>
</dbReference>
<evidence type="ECO:0000313" key="2">
    <source>
        <dbReference type="EMBL" id="SFV09435.1"/>
    </source>
</evidence>
<keyword evidence="3" id="KW-1185">Reference proteome</keyword>
<dbReference type="Pfam" id="PF00353">
    <property type="entry name" value="HemolysinCabind"/>
    <property type="match status" value="1"/>
</dbReference>
<dbReference type="GO" id="GO:0005509">
    <property type="term" value="F:calcium ion binding"/>
    <property type="evidence" value="ECO:0007669"/>
    <property type="project" value="InterPro"/>
</dbReference>
<dbReference type="InterPro" id="IPR038255">
    <property type="entry name" value="PBS_linker_sf"/>
</dbReference>
<dbReference type="SUPFAM" id="SSF51120">
    <property type="entry name" value="beta-Roll"/>
    <property type="match status" value="1"/>
</dbReference>
<dbReference type="Pfam" id="PF13946">
    <property type="entry name" value="DUF4214"/>
    <property type="match status" value="2"/>
</dbReference>
<dbReference type="Proteomes" id="UP000199391">
    <property type="component" value="Unassembled WGS sequence"/>
</dbReference>
<organism evidence="2 3">
    <name type="scientific">Pseudoduganella namucuonensis</name>
    <dbReference type="NCBI Taxonomy" id="1035707"/>
    <lineage>
        <taxon>Bacteria</taxon>
        <taxon>Pseudomonadati</taxon>
        <taxon>Pseudomonadota</taxon>
        <taxon>Betaproteobacteria</taxon>
        <taxon>Burkholderiales</taxon>
        <taxon>Oxalobacteraceae</taxon>
        <taxon>Telluria group</taxon>
        <taxon>Pseudoduganella</taxon>
    </lineage>
</organism>
<dbReference type="PROSITE" id="PS00330">
    <property type="entry name" value="HEMOLYSIN_CALCIUM"/>
    <property type="match status" value="1"/>
</dbReference>
<sequence>MSYSILPNYGSLTAREMADASYLPLPAYTPSSGNGAGYDNAALFRADYAGAENDAVFSWTGIAGAVYSITSSSHFDPAVLLVFDAYGDPIAEDDRGGWAGEDHLTFVAPYSGTYYVDASWDQGGFSSQQRVSLQILEDVSPANVQVISGTSRADDLDGTAGADDMFGFGGDDSLFGGRGDDYLDGGSGIDEAFYNGSRAEYTVHADGDRFWVYDNYGTDGDDLLSDIERIDFKDVSLALDINGEGGQAYRLYQAAFDRVPDKVGLGYWIAQLDQGASLREVSGAFVASDEFRALYGARPTNLAIVNEFYENVLNRAPDQAGLDYWVNILDTRQDTVAGVLSYFSESRENYAQLVGAMVNGVEYQPWA</sequence>
<name>A0A1I7LID3_9BURK</name>
<dbReference type="Gene3D" id="2.150.10.10">
    <property type="entry name" value="Serralysin-like metalloprotease, C-terminal"/>
    <property type="match status" value="1"/>
</dbReference>
<dbReference type="EMBL" id="FPBO01000030">
    <property type="protein sequence ID" value="SFV09435.1"/>
    <property type="molecule type" value="Genomic_DNA"/>
</dbReference>
<gene>
    <name evidence="2" type="ORF">SAMN05216552_10306</name>
</gene>
<dbReference type="Gene3D" id="1.10.3130.20">
    <property type="entry name" value="Phycobilisome linker domain"/>
    <property type="match status" value="1"/>
</dbReference>
<dbReference type="InterPro" id="IPR025282">
    <property type="entry name" value="DUF4214"/>
</dbReference>
<feature type="domain" description="DUF4214" evidence="1">
    <location>
        <begin position="284"/>
        <end position="352"/>
    </location>
</feature>
<reference evidence="3" key="1">
    <citation type="submission" date="2016-10" db="EMBL/GenBank/DDBJ databases">
        <authorList>
            <person name="Varghese N."/>
            <person name="Submissions S."/>
        </authorList>
    </citation>
    <scope>NUCLEOTIDE SEQUENCE [LARGE SCALE GENOMIC DNA]</scope>
    <source>
        <strain evidence="3">CGMCC 1.11014</strain>
    </source>
</reference>
<evidence type="ECO:0000313" key="3">
    <source>
        <dbReference type="Proteomes" id="UP000199391"/>
    </source>
</evidence>
<dbReference type="STRING" id="1035707.SAMN05216552_10306"/>
<dbReference type="AlphaFoldDB" id="A0A1I7LID3"/>
<proteinExistence type="predicted"/>
<accession>A0A1I7LID3</accession>
<dbReference type="InterPro" id="IPR011049">
    <property type="entry name" value="Serralysin-like_metalloprot_C"/>
</dbReference>
<protein>
    <recommendedName>
        <fullName evidence="1">DUF4214 domain-containing protein</fullName>
    </recommendedName>
</protein>
<dbReference type="PRINTS" id="PR00313">
    <property type="entry name" value="CABNDNGRPT"/>
</dbReference>